<protein>
    <submittedName>
        <fullName evidence="1 3">Uncharacterized protein</fullName>
    </submittedName>
</protein>
<dbReference type="STRING" id="42155.A0A0R3R657"/>
<reference evidence="3" key="1">
    <citation type="submission" date="2017-02" db="UniProtKB">
        <authorList>
            <consortium name="WormBaseParasite"/>
        </authorList>
    </citation>
    <scope>IDENTIFICATION</scope>
</reference>
<evidence type="ECO:0000313" key="3">
    <source>
        <dbReference type="WBParaSite" id="BTMF_0001550101-mRNA-1"/>
    </source>
</evidence>
<proteinExistence type="predicted"/>
<accession>A0A0R3R657</accession>
<name>A0A0R3R657_9BILA</name>
<sequence length="65" mass="7355">MSTTDPLNTTSLADTSFKELIDLEIIILNWAKQIFDVTKTKTEAKINKKFLQKVNLSPSNDSKII</sequence>
<dbReference type="Proteomes" id="UP000280834">
    <property type="component" value="Unassembled WGS sequence"/>
</dbReference>
<gene>
    <name evidence="1" type="ORF">BTMF_LOCUS13493</name>
</gene>
<dbReference type="EMBL" id="UZAG01020167">
    <property type="protein sequence ID" value="VDO45967.1"/>
    <property type="molecule type" value="Genomic_DNA"/>
</dbReference>
<evidence type="ECO:0000313" key="1">
    <source>
        <dbReference type="EMBL" id="VDO45967.1"/>
    </source>
</evidence>
<reference evidence="1 2" key="2">
    <citation type="submission" date="2018-11" db="EMBL/GenBank/DDBJ databases">
        <authorList>
            <consortium name="Pathogen Informatics"/>
        </authorList>
    </citation>
    <scope>NUCLEOTIDE SEQUENCE [LARGE SCALE GENOMIC DNA]</scope>
</reference>
<evidence type="ECO:0000313" key="2">
    <source>
        <dbReference type="Proteomes" id="UP000280834"/>
    </source>
</evidence>
<organism evidence="3">
    <name type="scientific">Brugia timori</name>
    <dbReference type="NCBI Taxonomy" id="42155"/>
    <lineage>
        <taxon>Eukaryota</taxon>
        <taxon>Metazoa</taxon>
        <taxon>Ecdysozoa</taxon>
        <taxon>Nematoda</taxon>
        <taxon>Chromadorea</taxon>
        <taxon>Rhabditida</taxon>
        <taxon>Spirurina</taxon>
        <taxon>Spiruromorpha</taxon>
        <taxon>Filarioidea</taxon>
        <taxon>Onchocercidae</taxon>
        <taxon>Brugia</taxon>
    </lineage>
</organism>
<dbReference type="WBParaSite" id="BTMF_0001550101-mRNA-1">
    <property type="protein sequence ID" value="BTMF_0001550101-mRNA-1"/>
    <property type="gene ID" value="BTMF_0001550101"/>
</dbReference>
<keyword evidence="2" id="KW-1185">Reference proteome</keyword>
<dbReference type="AlphaFoldDB" id="A0A0R3R657"/>